<dbReference type="RefSeq" id="WP_324667495.1">
    <property type="nucleotide sequence ID" value="NZ_CP141614.1"/>
</dbReference>
<keyword evidence="1" id="KW-0378">Hydrolase</keyword>
<keyword evidence="4" id="KW-1185">Reference proteome</keyword>
<dbReference type="InterPro" id="IPR050212">
    <property type="entry name" value="Ntdp-like"/>
</dbReference>
<dbReference type="SUPFAM" id="SSF159234">
    <property type="entry name" value="FomD-like"/>
    <property type="match status" value="1"/>
</dbReference>
<evidence type="ECO:0000313" key="3">
    <source>
        <dbReference type="EMBL" id="WRP13250.1"/>
    </source>
</evidence>
<name>A0ABZ1BL50_9FIRM</name>
<dbReference type="InterPro" id="IPR035930">
    <property type="entry name" value="FomD-like_sf"/>
</dbReference>
<dbReference type="PANTHER" id="PTHR39159:SF1">
    <property type="entry name" value="UPF0374 PROTEIN YGAC"/>
    <property type="match status" value="1"/>
</dbReference>
<dbReference type="PANTHER" id="PTHR39159">
    <property type="match status" value="1"/>
</dbReference>
<feature type="domain" description="DUF402" evidence="2">
    <location>
        <begin position="19"/>
        <end position="163"/>
    </location>
</feature>
<evidence type="ECO:0000259" key="2">
    <source>
        <dbReference type="Pfam" id="PF04167"/>
    </source>
</evidence>
<evidence type="ECO:0000313" key="4">
    <source>
        <dbReference type="Proteomes" id="UP001333102"/>
    </source>
</evidence>
<dbReference type="EMBL" id="CP141614">
    <property type="protein sequence ID" value="WRP13250.1"/>
    <property type="molecule type" value="Genomic_DNA"/>
</dbReference>
<evidence type="ECO:0000256" key="1">
    <source>
        <dbReference type="ARBA" id="ARBA00022801"/>
    </source>
</evidence>
<protein>
    <submittedName>
        <fullName evidence="3">DUF402 domain-containing protein</fullName>
    </submittedName>
</protein>
<dbReference type="Proteomes" id="UP001333102">
    <property type="component" value="Chromosome"/>
</dbReference>
<accession>A0ABZ1BL50</accession>
<proteinExistence type="predicted"/>
<reference evidence="4" key="1">
    <citation type="submission" date="2023-12" db="EMBL/GenBank/DDBJ databases">
        <title>Novel isolates from deep terrestrial aquifers shed light on the physiology and ecology of the class Limnochordia.</title>
        <authorList>
            <person name="Karnachuk O.V."/>
            <person name="Lukina A.P."/>
            <person name="Avakyan M.R."/>
            <person name="Kadnikov V."/>
            <person name="Begmatov S."/>
            <person name="Beletsky A.V."/>
            <person name="Mardanov A.V."/>
            <person name="Ravin N.V."/>
        </authorList>
    </citation>
    <scope>NUCLEOTIDE SEQUENCE [LARGE SCALE GENOMIC DNA]</scope>
    <source>
        <strain evidence="4">LN</strain>
    </source>
</reference>
<dbReference type="InterPro" id="IPR007295">
    <property type="entry name" value="DUF402"/>
</dbReference>
<dbReference type="Gene3D" id="2.40.380.10">
    <property type="entry name" value="FomD-like"/>
    <property type="match status" value="1"/>
</dbReference>
<dbReference type="Pfam" id="PF04167">
    <property type="entry name" value="DUF402"/>
    <property type="match status" value="1"/>
</dbReference>
<gene>
    <name evidence="3" type="ORF">VLY81_07225</name>
</gene>
<sequence length="180" mass="21304">MYGPGQIVRLEFFKYPERRRHYWWEARVVEVRRDGAAPERLSAVLLHMPVGFSFHHETKGLALRMDHQAYVAFFTGRWYSGGPDLDASGRVLEYYWNVQTPPTFEPDRIWQYDLELDVRARADHACEVRDVDEFEARRHLYPAAWVEAAWQAVEEIRALMREARWPVLPPSAPHPWMARP</sequence>
<organism evidence="3 4">
    <name type="scientific">Geochorda subterranea</name>
    <dbReference type="NCBI Taxonomy" id="3109564"/>
    <lineage>
        <taxon>Bacteria</taxon>
        <taxon>Bacillati</taxon>
        <taxon>Bacillota</taxon>
        <taxon>Limnochordia</taxon>
        <taxon>Limnochordales</taxon>
        <taxon>Geochordaceae</taxon>
        <taxon>Geochorda</taxon>
    </lineage>
</organism>